<evidence type="ECO:0000256" key="1">
    <source>
        <dbReference type="SAM" id="MobiDB-lite"/>
    </source>
</evidence>
<proteinExistence type="predicted"/>
<organism evidence="2 3">
    <name type="scientific">Tetragonisca angustula</name>
    <dbReference type="NCBI Taxonomy" id="166442"/>
    <lineage>
        <taxon>Eukaryota</taxon>
        <taxon>Metazoa</taxon>
        <taxon>Ecdysozoa</taxon>
        <taxon>Arthropoda</taxon>
        <taxon>Hexapoda</taxon>
        <taxon>Insecta</taxon>
        <taxon>Pterygota</taxon>
        <taxon>Neoptera</taxon>
        <taxon>Endopterygota</taxon>
        <taxon>Hymenoptera</taxon>
        <taxon>Apocrita</taxon>
        <taxon>Aculeata</taxon>
        <taxon>Apoidea</taxon>
        <taxon>Anthophila</taxon>
        <taxon>Apidae</taxon>
        <taxon>Tetragonisca</taxon>
    </lineage>
</organism>
<protein>
    <submittedName>
        <fullName evidence="2">Uncharacterized protein</fullName>
    </submittedName>
</protein>
<accession>A0AAW1AAE4</accession>
<evidence type="ECO:0000313" key="2">
    <source>
        <dbReference type="EMBL" id="KAK9306011.1"/>
    </source>
</evidence>
<sequence length="83" mass="9752">MYLTGDHVSRREGEDGISSPLVKQEDRCLLRYRKSRRRAEPAGRERTRKILVVFSRTIAKVEHVSARRRRRSAKKETNTKEEG</sequence>
<feature type="compositionally biased region" description="Basic and acidic residues" evidence="1">
    <location>
        <begin position="74"/>
        <end position="83"/>
    </location>
</feature>
<keyword evidence="3" id="KW-1185">Reference proteome</keyword>
<evidence type="ECO:0000313" key="3">
    <source>
        <dbReference type="Proteomes" id="UP001432146"/>
    </source>
</evidence>
<name>A0AAW1AAE4_9HYME</name>
<dbReference type="AlphaFoldDB" id="A0AAW1AAE4"/>
<comment type="caution">
    <text evidence="2">The sequence shown here is derived from an EMBL/GenBank/DDBJ whole genome shotgun (WGS) entry which is preliminary data.</text>
</comment>
<reference evidence="2 3" key="1">
    <citation type="submission" date="2024-05" db="EMBL/GenBank/DDBJ databases">
        <title>The nuclear and mitochondrial genome assemblies of Tetragonisca angustula (Apidae: Meliponini), a tiny yet remarkable pollinator in the Neotropics.</title>
        <authorList>
            <person name="Ferrari R."/>
            <person name="Ricardo P.C."/>
            <person name="Dias F.C."/>
            <person name="Araujo N.S."/>
            <person name="Soares D.O."/>
            <person name="Zhou Q.-S."/>
            <person name="Zhu C.-D."/>
            <person name="Coutinho L."/>
            <person name="Airas M.C."/>
            <person name="Batista T.M."/>
        </authorList>
    </citation>
    <scope>NUCLEOTIDE SEQUENCE [LARGE SCALE GENOMIC DNA]</scope>
    <source>
        <strain evidence="2">ASF017062</strain>
        <tissue evidence="2">Abdomen</tissue>
    </source>
</reference>
<feature type="region of interest" description="Disordered" evidence="1">
    <location>
        <begin position="63"/>
        <end position="83"/>
    </location>
</feature>
<gene>
    <name evidence="2" type="ORF">QLX08_003232</name>
</gene>
<dbReference type="EMBL" id="JAWNGG020000046">
    <property type="protein sequence ID" value="KAK9306011.1"/>
    <property type="molecule type" value="Genomic_DNA"/>
</dbReference>
<dbReference type="Proteomes" id="UP001432146">
    <property type="component" value="Unassembled WGS sequence"/>
</dbReference>
<feature type="region of interest" description="Disordered" evidence="1">
    <location>
        <begin position="1"/>
        <end position="20"/>
    </location>
</feature>